<dbReference type="Pfam" id="PF13379">
    <property type="entry name" value="NMT1_2"/>
    <property type="match status" value="1"/>
</dbReference>
<dbReference type="Gene3D" id="3.40.190.10">
    <property type="entry name" value="Periplasmic binding protein-like II"/>
    <property type="match status" value="2"/>
</dbReference>
<reference evidence="10" key="2">
    <citation type="submission" date="2020-08" db="EMBL/GenBank/DDBJ databases">
        <authorList>
            <person name="Chen M."/>
            <person name="Teng W."/>
            <person name="Zhao L."/>
            <person name="Hu C."/>
            <person name="Zhou Y."/>
            <person name="Han B."/>
            <person name="Song L."/>
            <person name="Shu W."/>
        </authorList>
    </citation>
    <scope>NUCLEOTIDE SEQUENCE</scope>
    <source>
        <strain evidence="10">FACHB-1277</strain>
    </source>
</reference>
<evidence type="ECO:0000256" key="2">
    <source>
        <dbReference type="ARBA" id="ARBA00022448"/>
    </source>
</evidence>
<dbReference type="PROSITE" id="PS51318">
    <property type="entry name" value="TAT"/>
    <property type="match status" value="1"/>
</dbReference>
<feature type="chain" id="PRO_5036883223" evidence="9">
    <location>
        <begin position="28"/>
        <end position="448"/>
    </location>
</feature>
<keyword evidence="5 9" id="KW-0732">Signal</keyword>
<sequence>MGMFSRRKFLTTAGLSTVGAIALNACTSETPTATTTTPAATSAATTAATTAAAPVNAADAPETTKAKLGFIALTDASPLIIALEKGYFKKYGMTDVEVLKQASWGTTRDNIVLGSDAGGIDGAHILTPMPYLIAEGKITNGNKVPMYILARLNTNGQGISVANNFKDDKIGLKSDVLKETFAKQKAAGKDLKCAMTFPGGTHDLWIRYWLSANGVDPDKDVSTIVVPPAQMVANMKAGNMEAFCVGEPWNARLVAQNSGYSALITGELWKDHPEKAFSLRADWVDKNPKAAMALLKGVLEAQVWCEDPANKEEMCKIVGADKWLKVPAIEILGRQQGKVDYGDGRTLDNPDLSMKFWKDNASYPFKSHDLWFLTEDIRWGYFDATLDTKALVDKVNREDLWKEAAKAIGKEADIPKSTSRGIETFFDGVKFDPENPKAYLDSLKFKKV</sequence>
<gene>
    <name evidence="10" type="ORF">H6F44_05505</name>
</gene>
<evidence type="ECO:0000256" key="5">
    <source>
        <dbReference type="ARBA" id="ARBA00022729"/>
    </source>
</evidence>
<dbReference type="PANTHER" id="PTHR30024:SF7">
    <property type="entry name" value="NITRATE_NITRITE BINDING PROTEIN NRTA"/>
    <property type="match status" value="1"/>
</dbReference>
<evidence type="ECO:0000256" key="9">
    <source>
        <dbReference type="SAM" id="SignalP"/>
    </source>
</evidence>
<comment type="similarity">
    <text evidence="8">Belongs to the CmpA/NrtA family.</text>
</comment>
<evidence type="ECO:0000256" key="4">
    <source>
        <dbReference type="ARBA" id="ARBA00022519"/>
    </source>
</evidence>
<dbReference type="CDD" id="cd13553">
    <property type="entry name" value="PBP2_NrtA_CpmA_like"/>
    <property type="match status" value="1"/>
</dbReference>
<keyword evidence="3" id="KW-1003">Cell membrane</keyword>
<accession>A0A926Z5H1</accession>
<comment type="subcellular location">
    <subcellularLocation>
        <location evidence="1">Cell inner membrane</location>
    </subcellularLocation>
</comment>
<keyword evidence="6" id="KW-0406">Ion transport</keyword>
<dbReference type="RefSeq" id="WP_190349953.1">
    <property type="nucleotide sequence ID" value="NZ_JACJPY010000010.1"/>
</dbReference>
<keyword evidence="2" id="KW-0813">Transport</keyword>
<dbReference type="AlphaFoldDB" id="A0A926Z5H1"/>
<evidence type="ECO:0000256" key="6">
    <source>
        <dbReference type="ARBA" id="ARBA00023065"/>
    </source>
</evidence>
<comment type="caution">
    <text evidence="10">The sequence shown here is derived from an EMBL/GenBank/DDBJ whole genome shotgun (WGS) entry which is preliminary data.</text>
</comment>
<feature type="signal peptide" evidence="9">
    <location>
        <begin position="1"/>
        <end position="27"/>
    </location>
</feature>
<dbReference type="Proteomes" id="UP000631421">
    <property type="component" value="Unassembled WGS sequence"/>
</dbReference>
<dbReference type="PANTHER" id="PTHR30024">
    <property type="entry name" value="ALIPHATIC SULFONATES-BINDING PROTEIN-RELATED"/>
    <property type="match status" value="1"/>
</dbReference>
<reference evidence="10" key="1">
    <citation type="journal article" date="2015" name="ISME J.">
        <title>Draft Genome Sequence of Streptomyces incarnatus NRRL8089, which Produces the Nucleoside Antibiotic Sinefungin.</title>
        <authorList>
            <person name="Oshima K."/>
            <person name="Hattori M."/>
            <person name="Shimizu H."/>
            <person name="Fukuda K."/>
            <person name="Nemoto M."/>
            <person name="Inagaki K."/>
            <person name="Tamura T."/>
        </authorList>
    </citation>
    <scope>NUCLEOTIDE SEQUENCE</scope>
    <source>
        <strain evidence="10">FACHB-1277</strain>
    </source>
</reference>
<evidence type="ECO:0000256" key="7">
    <source>
        <dbReference type="ARBA" id="ARBA00023136"/>
    </source>
</evidence>
<dbReference type="EMBL" id="JACJPY010000010">
    <property type="protein sequence ID" value="MBD2149583.1"/>
    <property type="molecule type" value="Genomic_DNA"/>
</dbReference>
<evidence type="ECO:0000256" key="8">
    <source>
        <dbReference type="ARBA" id="ARBA00024031"/>
    </source>
</evidence>
<dbReference type="GO" id="GO:0006811">
    <property type="term" value="P:monoatomic ion transport"/>
    <property type="evidence" value="ECO:0007669"/>
    <property type="project" value="UniProtKB-KW"/>
</dbReference>
<dbReference type="SUPFAM" id="SSF53850">
    <property type="entry name" value="Periplasmic binding protein-like II"/>
    <property type="match status" value="1"/>
</dbReference>
<evidence type="ECO:0000313" key="11">
    <source>
        <dbReference type="Proteomes" id="UP000631421"/>
    </source>
</evidence>
<evidence type="ECO:0000256" key="3">
    <source>
        <dbReference type="ARBA" id="ARBA00022475"/>
    </source>
</evidence>
<evidence type="ECO:0000313" key="10">
    <source>
        <dbReference type="EMBL" id="MBD2149583.1"/>
    </source>
</evidence>
<evidence type="ECO:0000256" key="1">
    <source>
        <dbReference type="ARBA" id="ARBA00004533"/>
    </source>
</evidence>
<organism evidence="10 11">
    <name type="scientific">Pseudanabaena cinerea FACHB-1277</name>
    <dbReference type="NCBI Taxonomy" id="2949581"/>
    <lineage>
        <taxon>Bacteria</taxon>
        <taxon>Bacillati</taxon>
        <taxon>Cyanobacteriota</taxon>
        <taxon>Cyanophyceae</taxon>
        <taxon>Pseudanabaenales</taxon>
        <taxon>Pseudanabaenaceae</taxon>
        <taxon>Pseudanabaena</taxon>
        <taxon>Pseudanabaena cinerea</taxon>
    </lineage>
</organism>
<keyword evidence="7" id="KW-0472">Membrane</keyword>
<proteinExistence type="inferred from homology"/>
<keyword evidence="11" id="KW-1185">Reference proteome</keyword>
<protein>
    <submittedName>
        <fullName evidence="10">ABC transporter substrate-binding protein</fullName>
    </submittedName>
</protein>
<dbReference type="InterPro" id="IPR044527">
    <property type="entry name" value="NrtA/CpmA_ABC-bd_dom"/>
</dbReference>
<dbReference type="InterPro" id="IPR006311">
    <property type="entry name" value="TAT_signal"/>
</dbReference>
<dbReference type="GO" id="GO:0005886">
    <property type="term" value="C:plasma membrane"/>
    <property type="evidence" value="ECO:0007669"/>
    <property type="project" value="UniProtKB-SubCell"/>
</dbReference>
<keyword evidence="4" id="KW-0997">Cell inner membrane</keyword>
<name>A0A926Z5H1_9CYAN</name>